<dbReference type="Proteomes" id="UP000318017">
    <property type="component" value="Chromosome"/>
</dbReference>
<protein>
    <submittedName>
        <fullName evidence="3">Mannose-1-phosphate guanylyltransferase</fullName>
        <ecNumber evidence="3">2.7.7.13</ecNumber>
    </submittedName>
</protein>
<dbReference type="InterPro" id="IPR054566">
    <property type="entry name" value="ManC/GMP-like_b-helix"/>
</dbReference>
<dbReference type="EMBL" id="CP036298">
    <property type="protein sequence ID" value="QDV23887.1"/>
    <property type="molecule type" value="Genomic_DNA"/>
</dbReference>
<evidence type="ECO:0000259" key="1">
    <source>
        <dbReference type="Pfam" id="PF00483"/>
    </source>
</evidence>
<dbReference type="PANTHER" id="PTHR46390">
    <property type="entry name" value="MANNOSE-1-PHOSPHATE GUANYLYLTRANSFERASE"/>
    <property type="match status" value="1"/>
</dbReference>
<dbReference type="Pfam" id="PF00483">
    <property type="entry name" value="NTP_transferase"/>
    <property type="match status" value="1"/>
</dbReference>
<sequence length="324" mass="36512">MLQTTMDRLQGLVSAEQTLVMTNQHLVEQVRQQMPEVPPEQIVGEPMKRDTAACIALAASLIANADPNGVMLVLPADHVIDTDEQFQNCMRSGMKLLEQSPDRIVTFGIRPSYAAESFGYVQRGEAITDAGVPKAFRVASFREKPNQQTAEQYVTSGAYDWNSGIFMWRAATILEALRRYEPAMMKRIDAISAAMGTPSFPVTLQREFEKIDGRSIDYAVMERYPDVAVIEAPFQWDDVGSWQAIGRLTEPDEQGNCVRGKYLPIQSQRMIVMGKEDHLLVTIGMQDMIVVHTDNATLIAPKQEEERVREVVKQLQARDWTEFL</sequence>
<keyword evidence="3" id="KW-0808">Transferase</keyword>
<evidence type="ECO:0000313" key="3">
    <source>
        <dbReference type="EMBL" id="QDV23887.1"/>
    </source>
</evidence>
<keyword evidence="4" id="KW-1185">Reference proteome</keyword>
<dbReference type="InterPro" id="IPR029044">
    <property type="entry name" value="Nucleotide-diphossugar_trans"/>
</dbReference>
<feature type="domain" description="MannoseP isomerase/GMP-like beta-helix" evidence="2">
    <location>
        <begin position="261"/>
        <end position="315"/>
    </location>
</feature>
<dbReference type="SUPFAM" id="SSF159283">
    <property type="entry name" value="Guanosine diphospho-D-mannose pyrophosphorylase/mannose-6-phosphate isomerase linker domain"/>
    <property type="match status" value="1"/>
</dbReference>
<dbReference type="Gene3D" id="3.90.550.10">
    <property type="entry name" value="Spore Coat Polysaccharide Biosynthesis Protein SpsA, Chain A"/>
    <property type="match status" value="1"/>
</dbReference>
<accession>A0A518G5L9</accession>
<dbReference type="InterPro" id="IPR051161">
    <property type="entry name" value="Mannose-6P_isomerase_type2"/>
</dbReference>
<dbReference type="SUPFAM" id="SSF53448">
    <property type="entry name" value="Nucleotide-diphospho-sugar transferases"/>
    <property type="match status" value="1"/>
</dbReference>
<reference evidence="3 4" key="1">
    <citation type="submission" date="2019-02" db="EMBL/GenBank/DDBJ databases">
        <title>Deep-cultivation of Planctomycetes and their phenomic and genomic characterization uncovers novel biology.</title>
        <authorList>
            <person name="Wiegand S."/>
            <person name="Jogler M."/>
            <person name="Boedeker C."/>
            <person name="Pinto D."/>
            <person name="Vollmers J."/>
            <person name="Rivas-Marin E."/>
            <person name="Kohn T."/>
            <person name="Peeters S.H."/>
            <person name="Heuer A."/>
            <person name="Rast P."/>
            <person name="Oberbeckmann S."/>
            <person name="Bunk B."/>
            <person name="Jeske O."/>
            <person name="Meyerdierks A."/>
            <person name="Storesund J.E."/>
            <person name="Kallscheuer N."/>
            <person name="Luecker S."/>
            <person name="Lage O.M."/>
            <person name="Pohl T."/>
            <person name="Merkel B.J."/>
            <person name="Hornburger P."/>
            <person name="Mueller R.-W."/>
            <person name="Bruemmer F."/>
            <person name="Labrenz M."/>
            <person name="Spormann A.M."/>
            <person name="Op den Camp H."/>
            <person name="Overmann J."/>
            <person name="Amann R."/>
            <person name="Jetten M.S.M."/>
            <person name="Mascher T."/>
            <person name="Medema M.H."/>
            <person name="Devos D.P."/>
            <person name="Kaster A.-K."/>
            <person name="Ovreas L."/>
            <person name="Rohde M."/>
            <person name="Galperin M.Y."/>
            <person name="Jogler C."/>
        </authorList>
    </citation>
    <scope>NUCLEOTIDE SEQUENCE [LARGE SCALE GENOMIC DNA]</scope>
    <source>
        <strain evidence="3 4">Q31a</strain>
    </source>
</reference>
<dbReference type="GO" id="GO:0004475">
    <property type="term" value="F:mannose-1-phosphate guanylyltransferase (GTP) activity"/>
    <property type="evidence" value="ECO:0007669"/>
    <property type="project" value="UniProtKB-EC"/>
</dbReference>
<dbReference type="InterPro" id="IPR049577">
    <property type="entry name" value="GMPP_N"/>
</dbReference>
<dbReference type="KEGG" id="ahel:Q31a_21970"/>
<dbReference type="CDD" id="cd02509">
    <property type="entry name" value="GDP-M1P_Guanylyltransferase"/>
    <property type="match status" value="1"/>
</dbReference>
<feature type="domain" description="Nucleotidyl transferase" evidence="1">
    <location>
        <begin position="1"/>
        <end position="249"/>
    </location>
</feature>
<evidence type="ECO:0000259" key="2">
    <source>
        <dbReference type="Pfam" id="PF22640"/>
    </source>
</evidence>
<dbReference type="AlphaFoldDB" id="A0A518G5L9"/>
<dbReference type="EC" id="2.7.7.13" evidence="3"/>
<proteinExistence type="predicted"/>
<dbReference type="PANTHER" id="PTHR46390:SF1">
    <property type="entry name" value="MANNOSE-1-PHOSPHATE GUANYLYLTRANSFERASE"/>
    <property type="match status" value="1"/>
</dbReference>
<keyword evidence="3" id="KW-0548">Nucleotidyltransferase</keyword>
<name>A0A518G5L9_9BACT</name>
<evidence type="ECO:0000313" key="4">
    <source>
        <dbReference type="Proteomes" id="UP000318017"/>
    </source>
</evidence>
<dbReference type="GO" id="GO:0009298">
    <property type="term" value="P:GDP-mannose biosynthetic process"/>
    <property type="evidence" value="ECO:0007669"/>
    <property type="project" value="TreeGrafter"/>
</dbReference>
<dbReference type="Pfam" id="PF22640">
    <property type="entry name" value="ManC_GMP_beta-helix"/>
    <property type="match status" value="1"/>
</dbReference>
<organism evidence="3 4">
    <name type="scientific">Aureliella helgolandensis</name>
    <dbReference type="NCBI Taxonomy" id="2527968"/>
    <lineage>
        <taxon>Bacteria</taxon>
        <taxon>Pseudomonadati</taxon>
        <taxon>Planctomycetota</taxon>
        <taxon>Planctomycetia</taxon>
        <taxon>Pirellulales</taxon>
        <taxon>Pirellulaceae</taxon>
        <taxon>Aureliella</taxon>
    </lineage>
</organism>
<dbReference type="InterPro" id="IPR005835">
    <property type="entry name" value="NTP_transferase_dom"/>
</dbReference>
<gene>
    <name evidence="3" type="primary">manC</name>
    <name evidence="3" type="ORF">Q31a_21970</name>
</gene>